<keyword evidence="5 7" id="KW-1133">Transmembrane helix</keyword>
<gene>
    <name evidence="9" type="ORF">ACFFK0_30130</name>
</gene>
<feature type="transmembrane region" description="Helical" evidence="7">
    <location>
        <begin position="178"/>
        <end position="202"/>
    </location>
</feature>
<evidence type="ECO:0000256" key="7">
    <source>
        <dbReference type="RuleBase" id="RU363032"/>
    </source>
</evidence>
<dbReference type="InterPro" id="IPR035906">
    <property type="entry name" value="MetI-like_sf"/>
</dbReference>
<dbReference type="PANTHER" id="PTHR30151">
    <property type="entry name" value="ALKANE SULFONATE ABC TRANSPORTER-RELATED, MEMBRANE SUBUNIT"/>
    <property type="match status" value="1"/>
</dbReference>
<dbReference type="Proteomes" id="UP001589776">
    <property type="component" value="Unassembled WGS sequence"/>
</dbReference>
<keyword evidence="6 7" id="KW-0472">Membrane</keyword>
<proteinExistence type="inferred from homology"/>
<evidence type="ECO:0000313" key="9">
    <source>
        <dbReference type="EMBL" id="MFC0216661.1"/>
    </source>
</evidence>
<evidence type="ECO:0000256" key="4">
    <source>
        <dbReference type="ARBA" id="ARBA00022692"/>
    </source>
</evidence>
<feature type="domain" description="ABC transmembrane type-1" evidence="8">
    <location>
        <begin position="60"/>
        <end position="240"/>
    </location>
</feature>
<protein>
    <submittedName>
        <fullName evidence="9">ABC transporter permease</fullName>
    </submittedName>
</protein>
<dbReference type="SUPFAM" id="SSF161098">
    <property type="entry name" value="MetI-like"/>
    <property type="match status" value="1"/>
</dbReference>
<keyword evidence="3" id="KW-1003">Cell membrane</keyword>
<dbReference type="Gene3D" id="1.10.3720.10">
    <property type="entry name" value="MetI-like"/>
    <property type="match status" value="1"/>
</dbReference>
<dbReference type="InterPro" id="IPR000515">
    <property type="entry name" value="MetI-like"/>
</dbReference>
<evidence type="ECO:0000313" key="10">
    <source>
        <dbReference type="Proteomes" id="UP001589776"/>
    </source>
</evidence>
<evidence type="ECO:0000256" key="2">
    <source>
        <dbReference type="ARBA" id="ARBA00022448"/>
    </source>
</evidence>
<evidence type="ECO:0000256" key="1">
    <source>
        <dbReference type="ARBA" id="ARBA00004651"/>
    </source>
</evidence>
<feature type="transmembrane region" description="Helical" evidence="7">
    <location>
        <begin position="126"/>
        <end position="145"/>
    </location>
</feature>
<comment type="similarity">
    <text evidence="7">Belongs to the binding-protein-dependent transport system permease family.</text>
</comment>
<comment type="subcellular location">
    <subcellularLocation>
        <location evidence="1 7">Cell membrane</location>
        <topology evidence="1 7">Multi-pass membrane protein</topology>
    </subcellularLocation>
</comment>
<dbReference type="Pfam" id="PF00528">
    <property type="entry name" value="BPD_transp_1"/>
    <property type="match status" value="1"/>
</dbReference>
<feature type="transmembrane region" description="Helical" evidence="7">
    <location>
        <begin position="57"/>
        <end position="84"/>
    </location>
</feature>
<keyword evidence="10" id="KW-1185">Reference proteome</keyword>
<dbReference type="CDD" id="cd06261">
    <property type="entry name" value="TM_PBP2"/>
    <property type="match status" value="1"/>
</dbReference>
<evidence type="ECO:0000256" key="3">
    <source>
        <dbReference type="ARBA" id="ARBA00022475"/>
    </source>
</evidence>
<reference evidence="9 10" key="1">
    <citation type="submission" date="2024-09" db="EMBL/GenBank/DDBJ databases">
        <authorList>
            <person name="Sun Q."/>
            <person name="Mori K."/>
        </authorList>
    </citation>
    <scope>NUCLEOTIDE SEQUENCE [LARGE SCALE GENOMIC DNA]</scope>
    <source>
        <strain evidence="9 10">CCM 7759</strain>
    </source>
</reference>
<keyword evidence="4 7" id="KW-0812">Transmembrane</keyword>
<keyword evidence="2 7" id="KW-0813">Transport</keyword>
<feature type="transmembrane region" description="Helical" evidence="7">
    <location>
        <begin position="222"/>
        <end position="243"/>
    </location>
</feature>
<evidence type="ECO:0000256" key="6">
    <source>
        <dbReference type="ARBA" id="ARBA00023136"/>
    </source>
</evidence>
<name>A0ABV6DVJ0_9BACL</name>
<dbReference type="PANTHER" id="PTHR30151:SF20">
    <property type="entry name" value="ABC TRANSPORTER PERMEASE PROTEIN HI_0355-RELATED"/>
    <property type="match status" value="1"/>
</dbReference>
<organism evidence="9 10">
    <name type="scientific">Paenibacillus chartarius</name>
    <dbReference type="NCBI Taxonomy" id="747481"/>
    <lineage>
        <taxon>Bacteria</taxon>
        <taxon>Bacillati</taxon>
        <taxon>Bacillota</taxon>
        <taxon>Bacilli</taxon>
        <taxon>Bacillales</taxon>
        <taxon>Paenibacillaceae</taxon>
        <taxon>Paenibacillus</taxon>
    </lineage>
</organism>
<sequence>MNTGSTWWERGWPPVAVVLVLLLVWEGGVRISGVEPFVLPSPTRIASDAIAVWPRVWLHTLATLRITLIGFAAGVAAGVALAVAMHMSRRVKTGMYPLLVISQNIHPAALGPLLMIWFGFGLTPKIIVIALVCFFPVVVALTDGLTQTDRTMLDYLRMLGATKGQLFRKLELPHALPSLFSGLKIAATYSVMGAVIAEWLGGDKGLGYFIQFSRNQFATSRVFAALIIIIVLSFALFGIIALLERVLLRHRRRGLKGEMP</sequence>
<evidence type="ECO:0000256" key="5">
    <source>
        <dbReference type="ARBA" id="ARBA00022989"/>
    </source>
</evidence>
<dbReference type="PROSITE" id="PS50928">
    <property type="entry name" value="ABC_TM1"/>
    <property type="match status" value="1"/>
</dbReference>
<feature type="transmembrane region" description="Helical" evidence="7">
    <location>
        <begin position="96"/>
        <end position="120"/>
    </location>
</feature>
<accession>A0ABV6DVJ0</accession>
<dbReference type="EMBL" id="JBHLWN010000124">
    <property type="protein sequence ID" value="MFC0216661.1"/>
    <property type="molecule type" value="Genomic_DNA"/>
</dbReference>
<evidence type="ECO:0000259" key="8">
    <source>
        <dbReference type="PROSITE" id="PS50928"/>
    </source>
</evidence>
<comment type="caution">
    <text evidence="9">The sequence shown here is derived from an EMBL/GenBank/DDBJ whole genome shotgun (WGS) entry which is preliminary data.</text>
</comment>
<dbReference type="RefSeq" id="WP_377475062.1">
    <property type="nucleotide sequence ID" value="NZ_JBHLWN010000124.1"/>
</dbReference>